<comment type="similarity">
    <text evidence="3">Belongs to the cysteine synthase/cystathionine beta-synthase family.</text>
</comment>
<accession>A0A1Y1I8C1</accession>
<dbReference type="GO" id="GO:0005737">
    <property type="term" value="C:cytoplasm"/>
    <property type="evidence" value="ECO:0000318"/>
    <property type="project" value="GO_Central"/>
</dbReference>
<feature type="compositionally biased region" description="Basic and acidic residues" evidence="16">
    <location>
        <begin position="520"/>
        <end position="536"/>
    </location>
</feature>
<evidence type="ECO:0000256" key="1">
    <source>
        <dbReference type="ARBA" id="ARBA00001933"/>
    </source>
</evidence>
<dbReference type="PROSITE" id="PS00901">
    <property type="entry name" value="CYS_SYNTHASE"/>
    <property type="match status" value="1"/>
</dbReference>
<keyword evidence="11" id="KW-0496">Mitochondrion</keyword>
<dbReference type="FunFam" id="3.40.50.1100:FF:000016">
    <property type="entry name" value="Cysteine synthase A"/>
    <property type="match status" value="1"/>
</dbReference>
<evidence type="ECO:0000256" key="6">
    <source>
        <dbReference type="ARBA" id="ARBA00022679"/>
    </source>
</evidence>
<feature type="region of interest" description="Disordered" evidence="16">
    <location>
        <begin position="520"/>
        <end position="559"/>
    </location>
</feature>
<evidence type="ECO:0000256" key="7">
    <source>
        <dbReference type="ARBA" id="ARBA00022692"/>
    </source>
</evidence>
<feature type="compositionally biased region" description="Basic and acidic residues" evidence="16">
    <location>
        <begin position="722"/>
        <end position="738"/>
    </location>
</feature>
<evidence type="ECO:0000256" key="2">
    <source>
        <dbReference type="ARBA" id="ARBA00004572"/>
    </source>
</evidence>
<keyword evidence="8" id="KW-1000">Mitochondrion outer membrane</keyword>
<evidence type="ECO:0000256" key="16">
    <source>
        <dbReference type="SAM" id="MobiDB-lite"/>
    </source>
</evidence>
<name>A0A1Y1I8C1_KLENI</name>
<proteinExistence type="inferred from homology"/>
<protein>
    <recommendedName>
        <fullName evidence="4">cysteine synthase</fullName>
        <ecNumber evidence="4">2.5.1.47</ecNumber>
    </recommendedName>
    <alternativeName>
        <fullName evidence="15">Cysteine synthase-like protein</fullName>
    </alternativeName>
</protein>
<gene>
    <name evidence="18" type="ORF">KFL_002130120</name>
</gene>
<dbReference type="InterPro" id="IPR036052">
    <property type="entry name" value="TrpB-like_PALP_sf"/>
</dbReference>
<evidence type="ECO:0000256" key="9">
    <source>
        <dbReference type="ARBA" id="ARBA00022898"/>
    </source>
</evidence>
<dbReference type="InterPro" id="IPR050214">
    <property type="entry name" value="Cys_Synth/Cystath_Beta-Synth"/>
</dbReference>
<feature type="compositionally biased region" description="Basic and acidic residues" evidence="16">
    <location>
        <begin position="490"/>
        <end position="502"/>
    </location>
</feature>
<feature type="region of interest" description="Disordered" evidence="16">
    <location>
        <begin position="285"/>
        <end position="377"/>
    </location>
</feature>
<keyword evidence="7" id="KW-0812">Transmembrane</keyword>
<evidence type="ECO:0000256" key="3">
    <source>
        <dbReference type="ARBA" id="ARBA00007103"/>
    </source>
</evidence>
<sequence>MLSSSDAVLTAAVVAAGVIAVVATWNAVRIWELEDGNQEAETSKKPATPFSGAQRKIDEKVRDKFGKDHESPEFWRWLLGQLTMGAVDTSHAEHQEAKQGAAAGVKFASSQAEQGLLAAIGNTPLIRINSLSEATGCEILGKCEFLNPGGSVKDRVAVKIIQEGLTSGQLRPGGLVCEGSAGSTGVSLALVARAFGCRCFVALPDDAAVEKSQMLEALGAEVARVRPVSITHPGHFVNVARRRALEAGGQGRDVQKVQGEAVETIGVKVGEFAPLGMGTVPDLKVEPAETASGKRGAQGERPKESLSVSGCETTVKFSKGKQAATAGALRTSAYSSHREGSLGNAQAMGNGKARGQPKLRRKREEARQATAATEGLTPKQLRKLIKREAAAGREMVVSRVRRGDDVAQASLAEEVGPDEGEGGVGDSWFDDLLGMEEEAGNSVPNGQGAGDSNRERTGKSEAGAAQESTEAMPNGHANGSQEASAGRMANGKEARTGERWDADLEAADDLMTAARRRIDGGAEARSEPETAADGRFKSKTSGSGQEKATLRTPNDADVSCSPEVRDCGRWALADDVNNGSADQKFVEGTATGADASYSRAIATAVSAADDLSSACPEDVADSPPRPYVSGSDAPSEGGPSSPYTPSEACRAGKEAERLPQGESYTEKSQHSAPSVADVSPKGDHAREGLRSSNEREGSEVEGLAGGGFSADQSAKSQIFKADVSKEGAPAHESARSDSEGLAGGGFFADQFENLANFRAHNEGTGPEIWAQTGGHVDAFVAGAGTGGTLAGVSCFLKDQNPGVKCFLVDPPGSGLFYKVTRGVMYAPQEAEGKRLRNPFDTITEGIGINRMTRNFEKARLDGAFRASDQEAVDMARHLLLHDGLFLGSSSAVNCIGAVRAARALGPGHTIVTILCDGGQRHLSKFHNAAYLATHGLTPSERGALPLT</sequence>
<keyword evidence="9" id="KW-0663">Pyridoxal phosphate</keyword>
<feature type="compositionally biased region" description="Polar residues" evidence="16">
    <location>
        <begin position="466"/>
        <end position="483"/>
    </location>
</feature>
<dbReference type="EMBL" id="DF237162">
    <property type="protein sequence ID" value="GAQ84936.1"/>
    <property type="molecule type" value="Genomic_DNA"/>
</dbReference>
<comment type="catalytic activity">
    <reaction evidence="14">
        <text>O-acetyl-L-serine + hydrogen sulfide = L-cysteine + acetate</text>
        <dbReference type="Rhea" id="RHEA:14829"/>
        <dbReference type="ChEBI" id="CHEBI:29919"/>
        <dbReference type="ChEBI" id="CHEBI:30089"/>
        <dbReference type="ChEBI" id="CHEBI:35235"/>
        <dbReference type="ChEBI" id="CHEBI:58340"/>
        <dbReference type="EC" id="2.5.1.47"/>
    </reaction>
</comment>
<dbReference type="GO" id="GO:0006535">
    <property type="term" value="P:cysteine biosynthetic process from serine"/>
    <property type="evidence" value="ECO:0000318"/>
    <property type="project" value="GO_Central"/>
</dbReference>
<evidence type="ECO:0000256" key="15">
    <source>
        <dbReference type="ARBA" id="ARBA00078545"/>
    </source>
</evidence>
<reference evidence="18 19" key="1">
    <citation type="journal article" date="2014" name="Nat. Commun.">
        <title>Klebsormidium flaccidum genome reveals primary factors for plant terrestrial adaptation.</title>
        <authorList>
            <person name="Hori K."/>
            <person name="Maruyama F."/>
            <person name="Fujisawa T."/>
            <person name="Togashi T."/>
            <person name="Yamamoto N."/>
            <person name="Seo M."/>
            <person name="Sato S."/>
            <person name="Yamada T."/>
            <person name="Mori H."/>
            <person name="Tajima N."/>
            <person name="Moriyama T."/>
            <person name="Ikeuchi M."/>
            <person name="Watanabe M."/>
            <person name="Wada H."/>
            <person name="Kobayashi K."/>
            <person name="Saito M."/>
            <person name="Masuda T."/>
            <person name="Sasaki-Sekimoto Y."/>
            <person name="Mashiguchi K."/>
            <person name="Awai K."/>
            <person name="Shimojima M."/>
            <person name="Masuda S."/>
            <person name="Iwai M."/>
            <person name="Nobusawa T."/>
            <person name="Narise T."/>
            <person name="Kondo S."/>
            <person name="Saito H."/>
            <person name="Sato R."/>
            <person name="Murakawa M."/>
            <person name="Ihara Y."/>
            <person name="Oshima-Yamada Y."/>
            <person name="Ohtaka K."/>
            <person name="Satoh M."/>
            <person name="Sonobe K."/>
            <person name="Ishii M."/>
            <person name="Ohtani R."/>
            <person name="Kanamori-Sato M."/>
            <person name="Honoki R."/>
            <person name="Miyazaki D."/>
            <person name="Mochizuki H."/>
            <person name="Umetsu J."/>
            <person name="Higashi K."/>
            <person name="Shibata D."/>
            <person name="Kamiya Y."/>
            <person name="Sato N."/>
            <person name="Nakamura Y."/>
            <person name="Tabata S."/>
            <person name="Ida S."/>
            <person name="Kurokawa K."/>
            <person name="Ohta H."/>
        </authorList>
    </citation>
    <scope>NUCLEOTIDE SEQUENCE [LARGE SCALE GENOMIC DNA]</scope>
    <source>
        <strain evidence="18 19">NIES-2285</strain>
    </source>
</reference>
<evidence type="ECO:0000256" key="8">
    <source>
        <dbReference type="ARBA" id="ARBA00022787"/>
    </source>
</evidence>
<evidence type="ECO:0000256" key="12">
    <source>
        <dbReference type="ARBA" id="ARBA00023136"/>
    </source>
</evidence>
<feature type="region of interest" description="Disordered" evidence="16">
    <location>
        <begin position="438"/>
        <end position="503"/>
    </location>
</feature>
<evidence type="ECO:0000256" key="10">
    <source>
        <dbReference type="ARBA" id="ARBA00022989"/>
    </source>
</evidence>
<feature type="domain" description="Tryptophan synthase beta chain-like PALP" evidence="17">
    <location>
        <begin position="118"/>
        <end position="233"/>
    </location>
</feature>
<feature type="domain" description="Tryptophan synthase beta chain-like PALP" evidence="17">
    <location>
        <begin position="736"/>
        <end position="916"/>
    </location>
</feature>
<evidence type="ECO:0000256" key="14">
    <source>
        <dbReference type="ARBA" id="ARBA00047931"/>
    </source>
</evidence>
<keyword evidence="12" id="KW-0472">Membrane</keyword>
<organism evidence="18 19">
    <name type="scientific">Klebsormidium nitens</name>
    <name type="common">Green alga</name>
    <name type="synonym">Ulothrix nitens</name>
    <dbReference type="NCBI Taxonomy" id="105231"/>
    <lineage>
        <taxon>Eukaryota</taxon>
        <taxon>Viridiplantae</taxon>
        <taxon>Streptophyta</taxon>
        <taxon>Klebsormidiophyceae</taxon>
        <taxon>Klebsormidiales</taxon>
        <taxon>Klebsormidiaceae</taxon>
        <taxon>Klebsormidium</taxon>
    </lineage>
</organism>
<dbReference type="EC" id="2.5.1.47" evidence="4"/>
<keyword evidence="13" id="KW-0198">Cysteine biosynthesis</keyword>
<dbReference type="Pfam" id="PF00291">
    <property type="entry name" value="PALP"/>
    <property type="match status" value="2"/>
</dbReference>
<dbReference type="Proteomes" id="UP000054558">
    <property type="component" value="Unassembled WGS sequence"/>
</dbReference>
<dbReference type="STRING" id="105231.A0A1Y1I8C1"/>
<keyword evidence="6" id="KW-0808">Transferase</keyword>
<dbReference type="InterPro" id="IPR001926">
    <property type="entry name" value="TrpB-like_PALP"/>
</dbReference>
<dbReference type="FunFam" id="3.40.50.1100:FF:000049">
    <property type="entry name" value="Cysteine synthase, putative"/>
    <property type="match status" value="1"/>
</dbReference>
<feature type="region of interest" description="Disordered" evidence="16">
    <location>
        <begin position="608"/>
        <end position="741"/>
    </location>
</feature>
<comment type="subcellular location">
    <subcellularLocation>
        <location evidence="2">Mitochondrion outer membrane</location>
        <topology evidence="2">Single-pass membrane protein</topology>
    </subcellularLocation>
</comment>
<feature type="compositionally biased region" description="Basic and acidic residues" evidence="16">
    <location>
        <begin position="680"/>
        <end position="698"/>
    </location>
</feature>
<evidence type="ECO:0000256" key="5">
    <source>
        <dbReference type="ARBA" id="ARBA00022605"/>
    </source>
</evidence>
<feature type="compositionally biased region" description="Polar residues" evidence="16">
    <location>
        <begin position="306"/>
        <end position="316"/>
    </location>
</feature>
<keyword evidence="5" id="KW-0028">Amino-acid biosynthesis</keyword>
<feature type="compositionally biased region" description="Basic and acidic residues" evidence="16">
    <location>
        <begin position="650"/>
        <end position="669"/>
    </location>
</feature>
<evidence type="ECO:0000313" key="19">
    <source>
        <dbReference type="Proteomes" id="UP000054558"/>
    </source>
</evidence>
<dbReference type="FunFam" id="3.40.50.1100:FF:000096">
    <property type="entry name" value="Related to cysteine synthase"/>
    <property type="match status" value="1"/>
</dbReference>
<keyword evidence="10" id="KW-1133">Transmembrane helix</keyword>
<dbReference type="OrthoDB" id="10259545at2759"/>
<dbReference type="GO" id="GO:0005741">
    <property type="term" value="C:mitochondrial outer membrane"/>
    <property type="evidence" value="ECO:0007669"/>
    <property type="project" value="UniProtKB-SubCell"/>
</dbReference>
<dbReference type="Gene3D" id="3.40.50.1100">
    <property type="match status" value="3"/>
</dbReference>
<dbReference type="GO" id="GO:0004124">
    <property type="term" value="F:cysteine synthase activity"/>
    <property type="evidence" value="ECO:0000318"/>
    <property type="project" value="GO_Central"/>
</dbReference>
<evidence type="ECO:0000256" key="11">
    <source>
        <dbReference type="ARBA" id="ARBA00023128"/>
    </source>
</evidence>
<evidence type="ECO:0000259" key="17">
    <source>
        <dbReference type="Pfam" id="PF00291"/>
    </source>
</evidence>
<dbReference type="AlphaFoldDB" id="A0A1Y1I8C1"/>
<dbReference type="InterPro" id="IPR001216">
    <property type="entry name" value="P-phosphate_BS"/>
</dbReference>
<evidence type="ECO:0000256" key="4">
    <source>
        <dbReference type="ARBA" id="ARBA00012681"/>
    </source>
</evidence>
<dbReference type="SUPFAM" id="SSF53686">
    <property type="entry name" value="Tryptophan synthase beta subunit-like PLP-dependent enzymes"/>
    <property type="match status" value="2"/>
</dbReference>
<evidence type="ECO:0000313" key="18">
    <source>
        <dbReference type="EMBL" id="GAQ84936.1"/>
    </source>
</evidence>
<keyword evidence="19" id="KW-1185">Reference proteome</keyword>
<evidence type="ECO:0000256" key="13">
    <source>
        <dbReference type="ARBA" id="ARBA00023192"/>
    </source>
</evidence>
<dbReference type="PANTHER" id="PTHR10314">
    <property type="entry name" value="CYSTATHIONINE BETA-SYNTHASE"/>
    <property type="match status" value="1"/>
</dbReference>
<comment type="cofactor">
    <cofactor evidence="1">
        <name>pyridoxal 5'-phosphate</name>
        <dbReference type="ChEBI" id="CHEBI:597326"/>
    </cofactor>
</comment>